<keyword evidence="1" id="KW-0812">Transmembrane</keyword>
<comment type="caution">
    <text evidence="3">The sequence shown here is derived from an EMBL/GenBank/DDBJ whole genome shotgun (WGS) entry which is preliminary data.</text>
</comment>
<dbReference type="GO" id="GO:0016020">
    <property type="term" value="C:membrane"/>
    <property type="evidence" value="ECO:0007669"/>
    <property type="project" value="TreeGrafter"/>
</dbReference>
<keyword evidence="1" id="KW-0472">Membrane</keyword>
<gene>
    <name evidence="3" type="ORF">I3842_14G044100</name>
</gene>
<dbReference type="PANTHER" id="PTHR24177:SF329">
    <property type="entry name" value="ANKYRIN REPEAT PROTEIN"/>
    <property type="match status" value="1"/>
</dbReference>
<keyword evidence="1" id="KW-1133">Transmembrane helix</keyword>
<feature type="transmembrane region" description="Helical" evidence="1">
    <location>
        <begin position="315"/>
        <end position="334"/>
    </location>
</feature>
<evidence type="ECO:0000259" key="2">
    <source>
        <dbReference type="Pfam" id="PF13962"/>
    </source>
</evidence>
<dbReference type="InterPro" id="IPR026961">
    <property type="entry name" value="PGG_dom"/>
</dbReference>
<proteinExistence type="predicted"/>
<dbReference type="Proteomes" id="UP000811246">
    <property type="component" value="Chromosome 14"/>
</dbReference>
<dbReference type="PANTHER" id="PTHR24177">
    <property type="entry name" value="CASKIN"/>
    <property type="match status" value="1"/>
</dbReference>
<name>A0A922AF52_CARIL</name>
<feature type="transmembrane region" description="Helical" evidence="1">
    <location>
        <begin position="242"/>
        <end position="265"/>
    </location>
</feature>
<sequence length="359" mass="41108">KALLCQTVSSVLNLFGLKDLYEAKLVDVQLQELLSRMCEEIRTSNISQDSRAIVVAIFSSIIGGNFVFVYEILKANSELLFIRDPWREISIFHYAIQYRQHRIFNLIYGVKEKNTILRYQDEKDGNKILHMVGELTKITPIDHITGSVLQMQRELQWFKEVESICPPMIREQRNKHRLSPRELFTESHRELRKEGERWMKDTTTSCTVVSTLIVTTMFAAAFTIPGGSNQNTGLPILVHDKLFKIFIVTDSLSLFSSSTSVLMFLGILTSRYAEEDFLKSLPKKLIIGLFALFFSITTMMVAFSAALLLTLRGHYWTISPIIGLASIPVILFVLMQSRLLVDMFVSTYGPSIFDRKMKL</sequence>
<feature type="transmembrane region" description="Helical" evidence="1">
    <location>
        <begin position="285"/>
        <end position="309"/>
    </location>
</feature>
<evidence type="ECO:0000256" key="1">
    <source>
        <dbReference type="SAM" id="Phobius"/>
    </source>
</evidence>
<dbReference type="Pfam" id="PF13962">
    <property type="entry name" value="PGG"/>
    <property type="match status" value="1"/>
</dbReference>
<feature type="transmembrane region" description="Helical" evidence="1">
    <location>
        <begin position="52"/>
        <end position="73"/>
    </location>
</feature>
<feature type="non-terminal residue" evidence="3">
    <location>
        <position position="1"/>
    </location>
</feature>
<evidence type="ECO:0000313" key="3">
    <source>
        <dbReference type="EMBL" id="KAG6677791.1"/>
    </source>
</evidence>
<feature type="domain" description="PGG" evidence="2">
    <location>
        <begin position="197"/>
        <end position="308"/>
    </location>
</feature>
<feature type="transmembrane region" description="Helical" evidence="1">
    <location>
        <begin position="202"/>
        <end position="222"/>
    </location>
</feature>
<evidence type="ECO:0000313" key="4">
    <source>
        <dbReference type="Proteomes" id="UP000811246"/>
    </source>
</evidence>
<organism evidence="3 4">
    <name type="scientific">Carya illinoinensis</name>
    <name type="common">Pecan</name>
    <dbReference type="NCBI Taxonomy" id="32201"/>
    <lineage>
        <taxon>Eukaryota</taxon>
        <taxon>Viridiplantae</taxon>
        <taxon>Streptophyta</taxon>
        <taxon>Embryophyta</taxon>
        <taxon>Tracheophyta</taxon>
        <taxon>Spermatophyta</taxon>
        <taxon>Magnoliopsida</taxon>
        <taxon>eudicotyledons</taxon>
        <taxon>Gunneridae</taxon>
        <taxon>Pentapetalae</taxon>
        <taxon>rosids</taxon>
        <taxon>fabids</taxon>
        <taxon>Fagales</taxon>
        <taxon>Juglandaceae</taxon>
        <taxon>Carya</taxon>
    </lineage>
</organism>
<reference evidence="3" key="1">
    <citation type="submission" date="2021-01" db="EMBL/GenBank/DDBJ databases">
        <authorList>
            <person name="Lovell J.T."/>
            <person name="Bentley N."/>
            <person name="Bhattarai G."/>
            <person name="Jenkins J.W."/>
            <person name="Sreedasyam A."/>
            <person name="Alarcon Y."/>
            <person name="Bock C."/>
            <person name="Boston L."/>
            <person name="Carlson J."/>
            <person name="Cervantes K."/>
            <person name="Clermont K."/>
            <person name="Krom N."/>
            <person name="Kubenka K."/>
            <person name="Mamidi S."/>
            <person name="Mattison C."/>
            <person name="Monteros M."/>
            <person name="Pisani C."/>
            <person name="Plott C."/>
            <person name="Rajasekar S."/>
            <person name="Rhein H.S."/>
            <person name="Rohla C."/>
            <person name="Song M."/>
            <person name="Hilaire R.S."/>
            <person name="Shu S."/>
            <person name="Wells L."/>
            <person name="Wang X."/>
            <person name="Webber J."/>
            <person name="Heerema R.J."/>
            <person name="Klein P."/>
            <person name="Conner P."/>
            <person name="Grauke L."/>
            <person name="Grimwood J."/>
            <person name="Schmutz J."/>
            <person name="Randall J.J."/>
        </authorList>
    </citation>
    <scope>NUCLEOTIDE SEQUENCE</scope>
    <source>
        <tissue evidence="3">Leaf</tissue>
    </source>
</reference>
<protein>
    <recommendedName>
        <fullName evidence="2">PGG domain-containing protein</fullName>
    </recommendedName>
</protein>
<accession>A0A922AF52</accession>
<dbReference type="EMBL" id="CM031838">
    <property type="protein sequence ID" value="KAG6677791.1"/>
    <property type="molecule type" value="Genomic_DNA"/>
</dbReference>
<dbReference type="AlphaFoldDB" id="A0A922AF52"/>